<accession>A0A6J4QN26</accession>
<gene>
    <name evidence="3" type="ORF">AVDCRST_MAG51-3349</name>
</gene>
<dbReference type="InterPro" id="IPR004629">
    <property type="entry name" value="WecG_TagA_CpsF"/>
</dbReference>
<feature type="non-terminal residue" evidence="3">
    <location>
        <position position="1"/>
    </location>
</feature>
<dbReference type="GO" id="GO:0047244">
    <property type="term" value="F:N-acetylglucosaminyldiphosphoundecaprenol N-acetyl-beta-D-mannosaminyltransferase activity"/>
    <property type="evidence" value="ECO:0007669"/>
    <property type="project" value="UniProtKB-EC"/>
</dbReference>
<reference evidence="3" key="1">
    <citation type="submission" date="2020-02" db="EMBL/GenBank/DDBJ databases">
        <authorList>
            <person name="Meier V. D."/>
        </authorList>
    </citation>
    <scope>NUCLEOTIDE SEQUENCE</scope>
    <source>
        <strain evidence="3">AVDCRST_MAG51</strain>
    </source>
</reference>
<evidence type="ECO:0000313" key="3">
    <source>
        <dbReference type="EMBL" id="CAA9442127.1"/>
    </source>
</evidence>
<dbReference type="EMBL" id="CADCUX010000727">
    <property type="protein sequence ID" value="CAA9442127.1"/>
    <property type="molecule type" value="Genomic_DNA"/>
</dbReference>
<dbReference type="PANTHER" id="PTHR34136:SF1">
    <property type="entry name" value="UDP-N-ACETYL-D-MANNOSAMINURONIC ACID TRANSFERASE"/>
    <property type="match status" value="1"/>
</dbReference>
<dbReference type="PANTHER" id="PTHR34136">
    <property type="match status" value="1"/>
</dbReference>
<dbReference type="Pfam" id="PF03808">
    <property type="entry name" value="Glyco_tran_WecG"/>
    <property type="match status" value="1"/>
</dbReference>
<evidence type="ECO:0000256" key="2">
    <source>
        <dbReference type="ARBA" id="ARBA00022679"/>
    </source>
</evidence>
<proteinExistence type="predicted"/>
<dbReference type="EC" id="2.4.1.187" evidence="3"/>
<keyword evidence="1 3" id="KW-0328">Glycosyltransferase</keyword>
<keyword evidence="2 3" id="KW-0808">Transferase</keyword>
<evidence type="ECO:0000256" key="1">
    <source>
        <dbReference type="ARBA" id="ARBA00022676"/>
    </source>
</evidence>
<dbReference type="CDD" id="cd06533">
    <property type="entry name" value="Glyco_transf_WecG_TagA"/>
    <property type="match status" value="1"/>
</dbReference>
<organism evidence="3">
    <name type="scientific">uncultured Ramlibacter sp</name>
    <dbReference type="NCBI Taxonomy" id="260755"/>
    <lineage>
        <taxon>Bacteria</taxon>
        <taxon>Pseudomonadati</taxon>
        <taxon>Pseudomonadota</taxon>
        <taxon>Betaproteobacteria</taxon>
        <taxon>Burkholderiales</taxon>
        <taxon>Comamonadaceae</taxon>
        <taxon>Ramlibacter</taxon>
        <taxon>environmental samples</taxon>
    </lineage>
</organism>
<protein>
    <submittedName>
        <fullName evidence="3">N-acetylmannosaminyltransferase</fullName>
        <ecNumber evidence="3">2.4.1.187</ecNumber>
    </submittedName>
</protein>
<dbReference type="NCBIfam" id="TIGR00696">
    <property type="entry name" value="wecG_tagA_cpsF"/>
    <property type="match status" value="1"/>
</dbReference>
<dbReference type="AlphaFoldDB" id="A0A6J4QN26"/>
<name>A0A6J4QN26_9BURK</name>
<sequence length="265" mass="28998">KNNSFEKVELHGMALASVNSDQLLDILFGHLGEGQGTWLVTANLDFLRRFAKDPAARELYSDADVRIADGMPLVWASRVRGTPLPERVAGASLVRPVCRRAAAEGRSVYLLGGDPTAARAAARKLVEENPGLQIAGISTPQVSATPTEVELESMAALLEQARPDIVLVGLGSPKQERVIRALRDRLPQACWIGVGASLSFVSGHLRRAPPVMQALGLEWLHRLSQEPQRLFRRYVLEDLPFAFQLFGRAALERLAATTPRTRTNP</sequence>